<dbReference type="GO" id="GO:0005840">
    <property type="term" value="C:ribosome"/>
    <property type="evidence" value="ECO:0007669"/>
    <property type="project" value="UniProtKB-KW"/>
</dbReference>
<dbReference type="AlphaFoldDB" id="A0AAP5LPE9"/>
<keyword evidence="4" id="KW-0687">Ribonucleoprotein</keyword>
<feature type="domain" description="N-acetyltransferase" evidence="3">
    <location>
        <begin position="3"/>
        <end position="165"/>
    </location>
</feature>
<proteinExistence type="predicted"/>
<dbReference type="Proteomes" id="UP001254832">
    <property type="component" value="Unassembled WGS sequence"/>
</dbReference>
<comment type="caution">
    <text evidence="4">The sequence shown here is derived from an EMBL/GenBank/DDBJ whole genome shotgun (WGS) entry which is preliminary data.</text>
</comment>
<evidence type="ECO:0000256" key="1">
    <source>
        <dbReference type="ARBA" id="ARBA00022679"/>
    </source>
</evidence>
<dbReference type="PANTHER" id="PTHR43877">
    <property type="entry name" value="AMINOALKYLPHOSPHONATE N-ACETYLTRANSFERASE-RELATED-RELATED"/>
    <property type="match status" value="1"/>
</dbReference>
<dbReference type="SUPFAM" id="SSF55729">
    <property type="entry name" value="Acyl-CoA N-acyltransferases (Nat)"/>
    <property type="match status" value="1"/>
</dbReference>
<evidence type="ECO:0000256" key="2">
    <source>
        <dbReference type="ARBA" id="ARBA00023315"/>
    </source>
</evidence>
<protein>
    <submittedName>
        <fullName evidence="4">Ribosomal protein S18 acetylase RimI-like enzyme</fullName>
    </submittedName>
</protein>
<keyword evidence="2" id="KW-0012">Acyltransferase</keyword>
<dbReference type="InterPro" id="IPR050832">
    <property type="entry name" value="Bact_Acetyltransf"/>
</dbReference>
<accession>A0AAP5LPE9</accession>
<dbReference type="RefSeq" id="WP_056700422.1">
    <property type="nucleotide sequence ID" value="NZ_JAVDTR010000002.1"/>
</dbReference>
<organism evidence="4 5">
    <name type="scientific">Paenibacillus amylolyticus</name>
    <dbReference type="NCBI Taxonomy" id="1451"/>
    <lineage>
        <taxon>Bacteria</taxon>
        <taxon>Bacillati</taxon>
        <taxon>Bacillota</taxon>
        <taxon>Bacilli</taxon>
        <taxon>Bacillales</taxon>
        <taxon>Paenibacillaceae</taxon>
        <taxon>Paenibacillus</taxon>
    </lineage>
</organism>
<dbReference type="GO" id="GO:0016747">
    <property type="term" value="F:acyltransferase activity, transferring groups other than amino-acyl groups"/>
    <property type="evidence" value="ECO:0007669"/>
    <property type="project" value="InterPro"/>
</dbReference>
<dbReference type="EMBL" id="JAVDTR010000002">
    <property type="protein sequence ID" value="MDR6722419.1"/>
    <property type="molecule type" value="Genomic_DNA"/>
</dbReference>
<dbReference type="Gene3D" id="3.40.630.30">
    <property type="match status" value="1"/>
</dbReference>
<evidence type="ECO:0000313" key="4">
    <source>
        <dbReference type="EMBL" id="MDR6722419.1"/>
    </source>
</evidence>
<dbReference type="PANTHER" id="PTHR43877:SF2">
    <property type="entry name" value="AMINOALKYLPHOSPHONATE N-ACETYLTRANSFERASE-RELATED"/>
    <property type="match status" value="1"/>
</dbReference>
<evidence type="ECO:0000313" key="5">
    <source>
        <dbReference type="Proteomes" id="UP001254832"/>
    </source>
</evidence>
<evidence type="ECO:0000259" key="3">
    <source>
        <dbReference type="PROSITE" id="PS51186"/>
    </source>
</evidence>
<reference evidence="4" key="1">
    <citation type="submission" date="2023-07" db="EMBL/GenBank/DDBJ databases">
        <title>Sorghum-associated microbial communities from plants grown in Nebraska, USA.</title>
        <authorList>
            <person name="Schachtman D."/>
        </authorList>
    </citation>
    <scope>NUCLEOTIDE SEQUENCE</scope>
    <source>
        <strain evidence="4">BE80</strain>
    </source>
</reference>
<dbReference type="InterPro" id="IPR016181">
    <property type="entry name" value="Acyl_CoA_acyltransferase"/>
</dbReference>
<dbReference type="InterPro" id="IPR000182">
    <property type="entry name" value="GNAT_dom"/>
</dbReference>
<name>A0AAP5LPE9_PAEAM</name>
<dbReference type="Pfam" id="PF00583">
    <property type="entry name" value="Acetyltransf_1"/>
    <property type="match status" value="1"/>
</dbReference>
<gene>
    <name evidence="4" type="ORF">J2W91_000867</name>
</gene>
<dbReference type="PROSITE" id="PS51186">
    <property type="entry name" value="GNAT"/>
    <property type="match status" value="1"/>
</dbReference>
<keyword evidence="1" id="KW-0808">Transferase</keyword>
<keyword evidence="4" id="KW-0689">Ribosomal protein</keyword>
<dbReference type="CDD" id="cd04301">
    <property type="entry name" value="NAT_SF"/>
    <property type="match status" value="1"/>
</dbReference>
<sequence length="165" mass="18963">MTDQIRIAELADVEHVSELFNQYRMFYNEPSDLEGAGQYIRNRMQHNESIILVAERNTGSEVLESMNGKEHRIDQALTGFVQLYPTFSSLSMRSNWILNDLYVHPEYRQQGIARKLLQASRALAKERGVVALSLSTGVSNKQAQALYESEGYVLDTYFLYYDLNV</sequence>